<organism evidence="1 2">
    <name type="scientific">Legionella septentrionalis</name>
    <dbReference type="NCBI Taxonomy" id="2498109"/>
    <lineage>
        <taxon>Bacteria</taxon>
        <taxon>Pseudomonadati</taxon>
        <taxon>Pseudomonadota</taxon>
        <taxon>Gammaproteobacteria</taxon>
        <taxon>Legionellales</taxon>
        <taxon>Legionellaceae</taxon>
        <taxon>Legionella</taxon>
    </lineage>
</organism>
<proteinExistence type="predicted"/>
<dbReference type="AlphaFoldDB" id="A0A433JHP6"/>
<evidence type="ECO:0000313" key="1">
    <source>
        <dbReference type="EMBL" id="RUQ82109.1"/>
    </source>
</evidence>
<comment type="caution">
    <text evidence="1">The sequence shown here is derived from an EMBL/GenBank/DDBJ whole genome shotgun (WGS) entry which is preliminary data.</text>
</comment>
<evidence type="ECO:0000313" key="2">
    <source>
        <dbReference type="Proteomes" id="UP000288012"/>
    </source>
</evidence>
<keyword evidence="2" id="KW-1185">Reference proteome</keyword>
<dbReference type="RefSeq" id="WP_127111443.1">
    <property type="nucleotide sequence ID" value="NZ_RZGR01000029.1"/>
</dbReference>
<dbReference type="Proteomes" id="UP000288012">
    <property type="component" value="Unassembled WGS sequence"/>
</dbReference>
<name>A0A433JHP6_9GAMM</name>
<dbReference type="SUPFAM" id="SSF51905">
    <property type="entry name" value="FAD/NAD(P)-binding domain"/>
    <property type="match status" value="1"/>
</dbReference>
<dbReference type="EMBL" id="RZGR01000029">
    <property type="protein sequence ID" value="RUQ82109.1"/>
    <property type="molecule type" value="Genomic_DNA"/>
</dbReference>
<reference evidence="1 2" key="1">
    <citation type="submission" date="2018-12" db="EMBL/GenBank/DDBJ databases">
        <title>Legionella sp,whole genome shotgun sequence.</title>
        <authorList>
            <person name="Wu H."/>
        </authorList>
    </citation>
    <scope>NUCLEOTIDE SEQUENCE [LARGE SCALE GENOMIC DNA]</scope>
    <source>
        <strain evidence="2">km714</strain>
    </source>
</reference>
<dbReference type="InterPro" id="IPR036188">
    <property type="entry name" value="FAD/NAD-bd_sf"/>
</dbReference>
<dbReference type="Gene3D" id="3.50.50.60">
    <property type="entry name" value="FAD/NAD(P)-binding domain"/>
    <property type="match status" value="1"/>
</dbReference>
<protein>
    <submittedName>
        <fullName evidence="1">Uncharacterized protein</fullName>
    </submittedName>
</protein>
<sequence>MDTVVIGAGISGLYTSILLARQGISVLVFDPRAGIYTRPGLIDRRILTLIKERLNLEVLPNAEKNVHLKDVERALYAYALKLNIRFENKEFVDFATGNNKGICVVNEEKTQEFLPCSHVFDCTGYKRILAHKINSLVHPSPFQITIITDVTIKQHFLAYVRMSEEDALRIKEFDPMAIAPKKYVLAMQRLQQEGWREFIYPQLRVHTFGKNKFAMYVECPNDLFREKAQKWLQTVLFCIGDKDIFYEELPPPQKYLKKPRLCLFKVEPDELNKFVFQDMNFPTVLIAGTGQMGADYRHGNALKLAFKSIDLMIHNLEKRHGEIINFYEKTYLLQLNPFLESHRSSLINFYKKLNEQAFHGQLYAKAIYQKLFEQGNDEMAWQSMVHKLDALITYNQTLRKYNTVIVNGCIQLSSYKPTALIAELIEIQQAFTRAYLYLAEDFKKERQDIKIKIFTIAVALNLIGDLLQQRNKFYIAHRAYVGSLSSYCSPPVASHYPKDETELYLKVIMSCRKTAQQENIFSLADEILAKYSQQVALHDLMKKILFHTIRGGIEYLEKNTAIDNVLLAKKIRSYCSNYTSVYDDIKTNLACKIATVDAILQDSEQQENNFVI</sequence>
<accession>A0A433JHP6</accession>
<dbReference type="Pfam" id="PF13450">
    <property type="entry name" value="NAD_binding_8"/>
    <property type="match status" value="1"/>
</dbReference>
<gene>
    <name evidence="1" type="ORF">EKM59_09025</name>
</gene>